<dbReference type="InterPro" id="IPR001261">
    <property type="entry name" value="ArgE/DapE_CS"/>
</dbReference>
<evidence type="ECO:0000256" key="8">
    <source>
        <dbReference type="PIRSR" id="PIRSR001235-2"/>
    </source>
</evidence>
<dbReference type="AlphaFoldDB" id="A0A9J6MSM9"/>
<dbReference type="InterPro" id="IPR036264">
    <property type="entry name" value="Bact_exopeptidase_dim_dom"/>
</dbReference>
<evidence type="ECO:0000313" key="10">
    <source>
        <dbReference type="EMBL" id="MCH6266861.1"/>
    </source>
</evidence>
<dbReference type="PROSITE" id="PS00758">
    <property type="entry name" value="ARGE_DAPE_CPG2_1"/>
    <property type="match status" value="1"/>
</dbReference>
<comment type="subunit">
    <text evidence="3">Homodimer.</text>
</comment>
<evidence type="ECO:0000256" key="2">
    <source>
        <dbReference type="ARBA" id="ARBA00006153"/>
    </source>
</evidence>
<dbReference type="Gene3D" id="3.40.630.10">
    <property type="entry name" value="Zn peptidases"/>
    <property type="match status" value="1"/>
</dbReference>
<dbReference type="NCBIfam" id="TIGR01879">
    <property type="entry name" value="hydantase"/>
    <property type="match status" value="1"/>
</dbReference>
<accession>A0A9J6MSM9</accession>
<comment type="cofactor">
    <cofactor evidence="7">
        <name>Zn(2+)</name>
        <dbReference type="ChEBI" id="CHEBI:29105"/>
    </cofactor>
    <text evidence="7">Binds 2 Zn(2+) ions per subunit.</text>
</comment>
<evidence type="ECO:0000313" key="11">
    <source>
        <dbReference type="Proteomes" id="UP000677265"/>
    </source>
</evidence>
<keyword evidence="6" id="KW-0464">Manganese</keyword>
<evidence type="ECO:0000256" key="4">
    <source>
        <dbReference type="ARBA" id="ARBA00022723"/>
    </source>
</evidence>
<evidence type="ECO:0000256" key="6">
    <source>
        <dbReference type="ARBA" id="ARBA00023211"/>
    </source>
</evidence>
<dbReference type="Pfam" id="PF01546">
    <property type="entry name" value="Peptidase_M20"/>
    <property type="match status" value="1"/>
</dbReference>
<dbReference type="InterPro" id="IPR010158">
    <property type="entry name" value="Amidase_Cbmase"/>
</dbReference>
<feature type="binding site" evidence="7">
    <location>
        <position position="87"/>
    </location>
    <ligand>
        <name>Zn(2+)</name>
        <dbReference type="ChEBI" id="CHEBI:29105"/>
        <label>1</label>
    </ligand>
</feature>
<feature type="binding site" evidence="8">
    <location>
        <position position="281"/>
    </location>
    <ligand>
        <name>allantoate</name>
        <dbReference type="ChEBI" id="CHEBI:17536"/>
    </ligand>
</feature>
<comment type="caution">
    <text evidence="10">The sequence shown here is derived from an EMBL/GenBank/DDBJ whole genome shotgun (WGS) entry which is preliminary data.</text>
</comment>
<dbReference type="SUPFAM" id="SSF53187">
    <property type="entry name" value="Zn-dependent exopeptidases"/>
    <property type="match status" value="1"/>
</dbReference>
<evidence type="ECO:0000256" key="3">
    <source>
        <dbReference type="ARBA" id="ARBA00011738"/>
    </source>
</evidence>
<dbReference type="GO" id="GO:0016813">
    <property type="term" value="F:hydrolase activity, acting on carbon-nitrogen (but not peptide) bonds, in linear amidines"/>
    <property type="evidence" value="ECO:0007669"/>
    <property type="project" value="InterPro"/>
</dbReference>
<feature type="binding site" evidence="7">
    <location>
        <position position="98"/>
    </location>
    <ligand>
        <name>Zn(2+)</name>
        <dbReference type="ChEBI" id="CHEBI:29105"/>
        <label>1</label>
    </ligand>
</feature>
<dbReference type="NCBIfam" id="NF006771">
    <property type="entry name" value="PRK09290.1-5"/>
    <property type="match status" value="1"/>
</dbReference>
<feature type="binding site" evidence="7">
    <location>
        <position position="197"/>
    </location>
    <ligand>
        <name>Zn(2+)</name>
        <dbReference type="ChEBI" id="CHEBI:29105"/>
        <label>1</label>
    </ligand>
</feature>
<dbReference type="CDD" id="cd03884">
    <property type="entry name" value="M20_bAS"/>
    <property type="match status" value="1"/>
</dbReference>
<dbReference type="GO" id="GO:0046872">
    <property type="term" value="F:metal ion binding"/>
    <property type="evidence" value="ECO:0007669"/>
    <property type="project" value="UniProtKB-KW"/>
</dbReference>
<organism evidence="10 11">
    <name type="scientific">Neobacillus citreus</name>
    <dbReference type="NCBI Taxonomy" id="2833578"/>
    <lineage>
        <taxon>Bacteria</taxon>
        <taxon>Bacillati</taxon>
        <taxon>Bacillota</taxon>
        <taxon>Bacilli</taxon>
        <taxon>Bacillales</taxon>
        <taxon>Bacillaceae</taxon>
        <taxon>Neobacillus</taxon>
    </lineage>
</organism>
<feature type="binding site" evidence="8">
    <location>
        <position position="222"/>
    </location>
    <ligand>
        <name>allantoate</name>
        <dbReference type="ChEBI" id="CHEBI:17536"/>
    </ligand>
</feature>
<dbReference type="Proteomes" id="UP000677265">
    <property type="component" value="Unassembled WGS sequence"/>
</dbReference>
<comment type="similarity">
    <text evidence="2">Belongs to the peptidase M20 family.</text>
</comment>
<protein>
    <submittedName>
        <fullName evidence="10">Allantoate amidohydrolase</fullName>
    </submittedName>
</protein>
<evidence type="ECO:0000256" key="5">
    <source>
        <dbReference type="ARBA" id="ARBA00022801"/>
    </source>
</evidence>
<feature type="binding site" evidence="7">
    <location>
        <position position="388"/>
    </location>
    <ligand>
        <name>Zn(2+)</name>
        <dbReference type="ChEBI" id="CHEBI:29105"/>
        <label>2</label>
    </ligand>
</feature>
<reference evidence="10 11" key="1">
    <citation type="submission" date="2022-03" db="EMBL/GenBank/DDBJ databases">
        <title>Novel Bacillus species.</title>
        <authorList>
            <person name="Liu G."/>
        </authorList>
    </citation>
    <scope>NUCLEOTIDE SEQUENCE [LARGE SCALE GENOMIC DNA]</scope>
    <source>
        <strain evidence="10 11">FJAT-50051</strain>
    </source>
</reference>
<dbReference type="Pfam" id="PF07687">
    <property type="entry name" value="M20_dimer"/>
    <property type="match status" value="1"/>
</dbReference>
<sequence length="426" mass="45998">MICLEIKKGQICGQRISQRLEELAEISETKNGVTRLSFTKEFQRGQDLVKKWMSDAGMKVRVDNLNNIIGRYEGAKPNAPALMIGSHLDTVINGGKYDGMLGVIAGIEIVQVLYENDTRLDHPIEVIGFSDEEGVRFHSTFLGSKAIAGTFSPQTLELTDETGITLASSLEELGLEPYQYKSAARHANDVLGYIELHIEQGPVLEKEGLPCGVVTGIAGASRFSFKVTGFAGHAGTVPLDLRRDALSGAAEIILAIEKLAKENAPIVATVGKLQVNPGASNVIPGEVTGTLDIRDTDAVRKSRVIDEILHVANTICQKRNLSFQVEKIMETDPTLCDANIIAAIESSILSNGMRTISLISGAGHDAMAMAELTKVGMIFVRCKEGISHNPAEFAAVKDIEMGAKVLLDTVIQLTVKNSNMEKEKVN</sequence>
<feature type="domain" description="Peptidase M20 dimerisation" evidence="9">
    <location>
        <begin position="216"/>
        <end position="316"/>
    </location>
</feature>
<dbReference type="SUPFAM" id="SSF55031">
    <property type="entry name" value="Bacterial exopeptidase dimerisation domain"/>
    <property type="match status" value="1"/>
</dbReference>
<evidence type="ECO:0000259" key="9">
    <source>
        <dbReference type="Pfam" id="PF07687"/>
    </source>
</evidence>
<dbReference type="InterPro" id="IPR011650">
    <property type="entry name" value="Peptidase_M20_dimer"/>
</dbReference>
<dbReference type="NCBIfam" id="NF006775">
    <property type="entry name" value="PRK09290.2-5"/>
    <property type="match status" value="1"/>
</dbReference>
<keyword evidence="4 7" id="KW-0479">Metal-binding</keyword>
<feature type="binding site" evidence="7">
    <location>
        <position position="133"/>
    </location>
    <ligand>
        <name>Zn(2+)</name>
        <dbReference type="ChEBI" id="CHEBI:29105"/>
        <label>2</label>
    </ligand>
</feature>
<feature type="binding site" evidence="8">
    <location>
        <position position="294"/>
    </location>
    <ligand>
        <name>allantoate</name>
        <dbReference type="ChEBI" id="CHEBI:17536"/>
    </ligand>
</feature>
<evidence type="ECO:0000256" key="7">
    <source>
        <dbReference type="PIRSR" id="PIRSR001235-1"/>
    </source>
</evidence>
<keyword evidence="7" id="KW-0862">Zinc</keyword>
<dbReference type="InterPro" id="IPR002933">
    <property type="entry name" value="Peptidase_M20"/>
</dbReference>
<dbReference type="Gene3D" id="3.30.70.360">
    <property type="match status" value="1"/>
</dbReference>
<proteinExistence type="inferred from homology"/>
<feature type="binding site" evidence="7">
    <location>
        <position position="98"/>
    </location>
    <ligand>
        <name>Zn(2+)</name>
        <dbReference type="ChEBI" id="CHEBI:29105"/>
        <label>2</label>
    </ligand>
</feature>
<evidence type="ECO:0000256" key="1">
    <source>
        <dbReference type="ARBA" id="ARBA00001936"/>
    </source>
</evidence>
<dbReference type="PIRSF" id="PIRSF001235">
    <property type="entry name" value="Amidase_carbamoylase"/>
    <property type="match status" value="1"/>
</dbReference>
<keyword evidence="5" id="KW-0378">Hydrolase</keyword>
<name>A0A9J6MSM9_9BACI</name>
<keyword evidence="11" id="KW-1185">Reference proteome</keyword>
<dbReference type="EMBL" id="JAGYPE020000026">
    <property type="protein sequence ID" value="MCH6266861.1"/>
    <property type="molecule type" value="Genomic_DNA"/>
</dbReference>
<comment type="cofactor">
    <cofactor evidence="1">
        <name>Mn(2+)</name>
        <dbReference type="ChEBI" id="CHEBI:29035"/>
    </cofactor>
</comment>
<gene>
    <name evidence="10" type="ORF">KHB02_015130</name>
</gene>
<dbReference type="PANTHER" id="PTHR32494:SF19">
    <property type="entry name" value="ALLANTOATE DEIMINASE-RELATED"/>
    <property type="match status" value="1"/>
</dbReference>
<dbReference type="PANTHER" id="PTHR32494">
    <property type="entry name" value="ALLANTOATE DEIMINASE-RELATED"/>
    <property type="match status" value="1"/>
</dbReference>